<organism evidence="3 4">
    <name type="scientific">Virgibacillus indicus</name>
    <dbReference type="NCBI Taxonomy" id="2024554"/>
    <lineage>
        <taxon>Bacteria</taxon>
        <taxon>Bacillati</taxon>
        <taxon>Bacillota</taxon>
        <taxon>Bacilli</taxon>
        <taxon>Bacillales</taxon>
        <taxon>Bacillaceae</taxon>
        <taxon>Virgibacillus</taxon>
    </lineage>
</organism>
<dbReference type="RefSeq" id="WP_094885915.1">
    <property type="nucleotide sequence ID" value="NZ_NPMS01000004.1"/>
</dbReference>
<keyword evidence="1" id="KW-0812">Transmembrane</keyword>
<feature type="transmembrane region" description="Helical" evidence="1">
    <location>
        <begin position="97"/>
        <end position="121"/>
    </location>
</feature>
<protein>
    <recommendedName>
        <fullName evidence="2">DUF1648 domain-containing protein</fullName>
    </recommendedName>
</protein>
<evidence type="ECO:0000256" key="1">
    <source>
        <dbReference type="SAM" id="Phobius"/>
    </source>
</evidence>
<dbReference type="Proteomes" id="UP000216498">
    <property type="component" value="Unassembled WGS sequence"/>
</dbReference>
<dbReference type="AlphaFoldDB" id="A0A265NA05"/>
<accession>A0A265NA05</accession>
<evidence type="ECO:0000259" key="2">
    <source>
        <dbReference type="Pfam" id="PF07853"/>
    </source>
</evidence>
<dbReference type="EMBL" id="NPMS01000004">
    <property type="protein sequence ID" value="OZU88823.1"/>
    <property type="molecule type" value="Genomic_DNA"/>
</dbReference>
<keyword evidence="1" id="KW-0472">Membrane</keyword>
<feature type="domain" description="DUF1648" evidence="2">
    <location>
        <begin position="20"/>
        <end position="67"/>
    </location>
</feature>
<feature type="transmembrane region" description="Helical" evidence="1">
    <location>
        <begin position="12"/>
        <end position="33"/>
    </location>
</feature>
<sequence>MDTDVPAKRWHKVINLLSLVLIIGSIVYAAISYGNLPEKIPTHFNLKGEADDWGNKGTIFLMPLIILPSYMVMYFLSKSPDSLNLNVKVTKENAPRVYAAARSLMILLNFEIVVITAYITWGMVQAGKGKNTLGIGVWDLPLMIGIVLGTVVYFMWKMKRLK</sequence>
<dbReference type="PANTHER" id="PTHR37810:SF5">
    <property type="entry name" value="IMMUNITY PROTEIN SDPI"/>
    <property type="match status" value="1"/>
</dbReference>
<feature type="transmembrane region" description="Helical" evidence="1">
    <location>
        <begin position="53"/>
        <end position="76"/>
    </location>
</feature>
<dbReference type="OrthoDB" id="9808690at2"/>
<name>A0A265NA05_9BACI</name>
<evidence type="ECO:0000313" key="4">
    <source>
        <dbReference type="Proteomes" id="UP000216498"/>
    </source>
</evidence>
<dbReference type="GO" id="GO:0009636">
    <property type="term" value="P:response to toxic substance"/>
    <property type="evidence" value="ECO:0007669"/>
    <property type="project" value="TreeGrafter"/>
</dbReference>
<proteinExistence type="predicted"/>
<reference evidence="3 4" key="1">
    <citation type="submission" date="2017-08" db="EMBL/GenBank/DDBJ databases">
        <title>Virgibacillus indicus sp. nov. and Virgibacillus profoundi sp. nov, two moderately halophilic bacteria isolated from marine sediment by using the Microfluidic Streak Plate.</title>
        <authorList>
            <person name="Xu B."/>
            <person name="Hu B."/>
            <person name="Wang J."/>
            <person name="Zhu Y."/>
            <person name="Huang L."/>
            <person name="Du W."/>
            <person name="Huang Y."/>
        </authorList>
    </citation>
    <scope>NUCLEOTIDE SEQUENCE [LARGE SCALE GENOMIC DNA]</scope>
    <source>
        <strain evidence="3 4">IO3-P2-C2</strain>
    </source>
</reference>
<evidence type="ECO:0000313" key="3">
    <source>
        <dbReference type="EMBL" id="OZU88823.1"/>
    </source>
</evidence>
<dbReference type="InterPro" id="IPR012867">
    <property type="entry name" value="DUF1648"/>
</dbReference>
<keyword evidence="1" id="KW-1133">Transmembrane helix</keyword>
<feature type="transmembrane region" description="Helical" evidence="1">
    <location>
        <begin position="133"/>
        <end position="156"/>
    </location>
</feature>
<dbReference type="Pfam" id="PF07853">
    <property type="entry name" value="DUF1648"/>
    <property type="match status" value="1"/>
</dbReference>
<keyword evidence="4" id="KW-1185">Reference proteome</keyword>
<comment type="caution">
    <text evidence="3">The sequence shown here is derived from an EMBL/GenBank/DDBJ whole genome shotgun (WGS) entry which is preliminary data.</text>
</comment>
<gene>
    <name evidence="3" type="ORF">CIL03_11100</name>
</gene>
<dbReference type="PANTHER" id="PTHR37810">
    <property type="entry name" value="IMMUNITY PROTEIN SDPI"/>
    <property type="match status" value="1"/>
</dbReference>